<organism evidence="2 3">
    <name type="scientific">Pleurotus eryngii</name>
    <name type="common">Boletus of the steppes</name>
    <dbReference type="NCBI Taxonomy" id="5323"/>
    <lineage>
        <taxon>Eukaryota</taxon>
        <taxon>Fungi</taxon>
        <taxon>Dikarya</taxon>
        <taxon>Basidiomycota</taxon>
        <taxon>Agaricomycotina</taxon>
        <taxon>Agaricomycetes</taxon>
        <taxon>Agaricomycetidae</taxon>
        <taxon>Agaricales</taxon>
        <taxon>Pleurotineae</taxon>
        <taxon>Pleurotaceae</taxon>
        <taxon>Pleurotus</taxon>
    </lineage>
</organism>
<dbReference type="EMBL" id="MU154571">
    <property type="protein sequence ID" value="KAF9494544.1"/>
    <property type="molecule type" value="Genomic_DNA"/>
</dbReference>
<evidence type="ECO:0000313" key="3">
    <source>
        <dbReference type="Proteomes" id="UP000807025"/>
    </source>
</evidence>
<evidence type="ECO:0000313" key="2">
    <source>
        <dbReference type="EMBL" id="KAF9494544.1"/>
    </source>
</evidence>
<proteinExistence type="predicted"/>
<keyword evidence="3" id="KW-1185">Reference proteome</keyword>
<feature type="region of interest" description="Disordered" evidence="1">
    <location>
        <begin position="115"/>
        <end position="172"/>
    </location>
</feature>
<comment type="caution">
    <text evidence="2">The sequence shown here is derived from an EMBL/GenBank/DDBJ whole genome shotgun (WGS) entry which is preliminary data.</text>
</comment>
<evidence type="ECO:0000256" key="1">
    <source>
        <dbReference type="SAM" id="MobiDB-lite"/>
    </source>
</evidence>
<gene>
    <name evidence="2" type="ORF">BDN71DRAFT_1448740</name>
</gene>
<name>A0A9P6DEW1_PLEER</name>
<feature type="compositionally biased region" description="Acidic residues" evidence="1">
    <location>
        <begin position="326"/>
        <end position="336"/>
    </location>
</feature>
<accession>A0A9P6DEW1</accession>
<feature type="compositionally biased region" description="Low complexity" evidence="1">
    <location>
        <begin position="429"/>
        <end position="449"/>
    </location>
</feature>
<dbReference type="OrthoDB" id="10439810at2759"/>
<feature type="region of interest" description="Disordered" evidence="1">
    <location>
        <begin position="265"/>
        <end position="488"/>
    </location>
</feature>
<feature type="region of interest" description="Disordered" evidence="1">
    <location>
        <begin position="216"/>
        <end position="245"/>
    </location>
</feature>
<reference evidence="2" key="1">
    <citation type="submission" date="2020-11" db="EMBL/GenBank/DDBJ databases">
        <authorList>
            <consortium name="DOE Joint Genome Institute"/>
            <person name="Ahrendt S."/>
            <person name="Riley R."/>
            <person name="Andreopoulos W."/>
            <person name="Labutti K."/>
            <person name="Pangilinan J."/>
            <person name="Ruiz-Duenas F.J."/>
            <person name="Barrasa J.M."/>
            <person name="Sanchez-Garcia M."/>
            <person name="Camarero S."/>
            <person name="Miyauchi S."/>
            <person name="Serrano A."/>
            <person name="Linde D."/>
            <person name="Babiker R."/>
            <person name="Drula E."/>
            <person name="Ayuso-Fernandez I."/>
            <person name="Pacheco R."/>
            <person name="Padilla G."/>
            <person name="Ferreira P."/>
            <person name="Barriuso J."/>
            <person name="Kellner H."/>
            <person name="Castanera R."/>
            <person name="Alfaro M."/>
            <person name="Ramirez L."/>
            <person name="Pisabarro A.G."/>
            <person name="Kuo A."/>
            <person name="Tritt A."/>
            <person name="Lipzen A."/>
            <person name="He G."/>
            <person name="Yan M."/>
            <person name="Ng V."/>
            <person name="Cullen D."/>
            <person name="Martin F."/>
            <person name="Rosso M.-N."/>
            <person name="Henrissat B."/>
            <person name="Hibbett D."/>
            <person name="Martinez A.T."/>
            <person name="Grigoriev I.V."/>
        </authorList>
    </citation>
    <scope>NUCLEOTIDE SEQUENCE</scope>
    <source>
        <strain evidence="2">ATCC 90797</strain>
    </source>
</reference>
<feature type="compositionally biased region" description="Acidic residues" evidence="1">
    <location>
        <begin position="344"/>
        <end position="359"/>
    </location>
</feature>
<dbReference type="AlphaFoldDB" id="A0A9P6DEW1"/>
<dbReference type="Proteomes" id="UP000807025">
    <property type="component" value="Unassembled WGS sequence"/>
</dbReference>
<feature type="region of interest" description="Disordered" evidence="1">
    <location>
        <begin position="1"/>
        <end position="33"/>
    </location>
</feature>
<protein>
    <submittedName>
        <fullName evidence="2">Uncharacterized protein</fullName>
    </submittedName>
</protein>
<feature type="compositionally biased region" description="Basic residues" evidence="1">
    <location>
        <begin position="280"/>
        <end position="294"/>
    </location>
</feature>
<sequence length="488" mass="52621">MYFVKRSTERAPTTGQAPPGFWNPRGSSHSLALSANPERDTEGACLPFRDTPHLPMATNARTTPRLAWALCTSNKGRPLVAIPGGLYEATGINNSTLWLVKGEAIFFFNLPKPTPTKMSSPLSSPPSSPQRWTPLKRRNVKPCTGRPGKKMRAGDMKAYQEEDDTPATTRSTNPKEKILCECGMTIRPAGLDRHLKTHPSHASELLTSEDEVPIAPVGATPRRKTGVKGVPMSKPKRATSADASKVNERHIAPLPSRVRVPIPSQRVQSPAIPRVGAKPAVRRPKQHLTRRQYHRYVFFDSSGDEEVSAGSSTEDEGEHKTGLVEYDADDSDNEADTYERELNENEDDAQSSDEDESEEGGVYAYTHPIGYTAYGSASEDSDDSGDTASSSSSSHLSQPAPLPIELISIPQPHPDTSCSLEPISHGMYGSSSSDDSDDGSSSSSSSSSSLAKPVNASQDATGMDVDTDDEPLDPVYAATSSFYMPCSA</sequence>